<dbReference type="Pfam" id="PF00583">
    <property type="entry name" value="Acetyltransf_1"/>
    <property type="match status" value="1"/>
</dbReference>
<sequence>MITDSLTSTFRSERLIYVAAENNEEMKRFIHTEVDNNPVNIALGDLHVIRPANMTHADWVVDQLAKSDLGVILYLQAPPTVSTSGIAPTPFNPIPIGYMAVGWGGRSPTQSHHRSTSIGISLAEPYQNKGYGKEAINWALDWAFRFGGFHRVELSTTSYNERASHLYKKLGFVEEGRSREAYWYDRKWYDVISYGMLEGEWATLRNLDV</sequence>
<dbReference type="Gene3D" id="3.40.630.30">
    <property type="match status" value="1"/>
</dbReference>
<evidence type="ECO:0000313" key="2">
    <source>
        <dbReference type="EMBL" id="KAF7550247.1"/>
    </source>
</evidence>
<feature type="domain" description="N-acetyltransferase" evidence="1">
    <location>
        <begin position="101"/>
        <end position="190"/>
    </location>
</feature>
<proteinExistence type="predicted"/>
<reference evidence="2" key="1">
    <citation type="submission" date="2020-03" db="EMBL/GenBank/DDBJ databases">
        <title>Draft Genome Sequence of Cylindrodendrum hubeiense.</title>
        <authorList>
            <person name="Buettner E."/>
            <person name="Kellner H."/>
        </authorList>
    </citation>
    <scope>NUCLEOTIDE SEQUENCE</scope>
    <source>
        <strain evidence="2">IHI 201604</strain>
    </source>
</reference>
<dbReference type="PANTHER" id="PTHR43415:SF3">
    <property type="entry name" value="GNAT-FAMILY ACETYLTRANSFERASE"/>
    <property type="match status" value="1"/>
</dbReference>
<dbReference type="InterPro" id="IPR016181">
    <property type="entry name" value="Acyl_CoA_acyltransferase"/>
</dbReference>
<dbReference type="EMBL" id="JAANBB010000103">
    <property type="protein sequence ID" value="KAF7550247.1"/>
    <property type="molecule type" value="Genomic_DNA"/>
</dbReference>
<keyword evidence="3" id="KW-1185">Reference proteome</keyword>
<dbReference type="PANTHER" id="PTHR43415">
    <property type="entry name" value="SPERMIDINE N(1)-ACETYLTRANSFERASE"/>
    <property type="match status" value="1"/>
</dbReference>
<protein>
    <recommendedName>
        <fullName evidence="1">N-acetyltransferase domain-containing protein</fullName>
    </recommendedName>
</protein>
<accession>A0A9P5HB30</accession>
<dbReference type="PROSITE" id="PS51186">
    <property type="entry name" value="GNAT"/>
    <property type="match status" value="1"/>
</dbReference>
<dbReference type="GO" id="GO:0016747">
    <property type="term" value="F:acyltransferase activity, transferring groups other than amino-acyl groups"/>
    <property type="evidence" value="ECO:0007669"/>
    <property type="project" value="InterPro"/>
</dbReference>
<evidence type="ECO:0000259" key="1">
    <source>
        <dbReference type="PROSITE" id="PS51186"/>
    </source>
</evidence>
<dbReference type="Proteomes" id="UP000722485">
    <property type="component" value="Unassembled WGS sequence"/>
</dbReference>
<dbReference type="CDD" id="cd04301">
    <property type="entry name" value="NAT_SF"/>
    <property type="match status" value="1"/>
</dbReference>
<name>A0A9P5HB30_9HYPO</name>
<organism evidence="2 3">
    <name type="scientific">Cylindrodendrum hubeiense</name>
    <dbReference type="NCBI Taxonomy" id="595255"/>
    <lineage>
        <taxon>Eukaryota</taxon>
        <taxon>Fungi</taxon>
        <taxon>Dikarya</taxon>
        <taxon>Ascomycota</taxon>
        <taxon>Pezizomycotina</taxon>
        <taxon>Sordariomycetes</taxon>
        <taxon>Hypocreomycetidae</taxon>
        <taxon>Hypocreales</taxon>
        <taxon>Nectriaceae</taxon>
        <taxon>Cylindrodendrum</taxon>
    </lineage>
</organism>
<evidence type="ECO:0000313" key="3">
    <source>
        <dbReference type="Proteomes" id="UP000722485"/>
    </source>
</evidence>
<comment type="caution">
    <text evidence="2">The sequence shown here is derived from an EMBL/GenBank/DDBJ whole genome shotgun (WGS) entry which is preliminary data.</text>
</comment>
<gene>
    <name evidence="2" type="ORF">G7Z17_g5865</name>
</gene>
<dbReference type="InterPro" id="IPR000182">
    <property type="entry name" value="GNAT_dom"/>
</dbReference>
<dbReference type="OrthoDB" id="64477at2759"/>
<dbReference type="AlphaFoldDB" id="A0A9P5HB30"/>
<dbReference type="SUPFAM" id="SSF55729">
    <property type="entry name" value="Acyl-CoA N-acyltransferases (Nat)"/>
    <property type="match status" value="1"/>
</dbReference>